<keyword evidence="12" id="KW-1185">Reference proteome</keyword>
<keyword evidence="11" id="KW-0378">Hydrolase</keyword>
<dbReference type="NCBIfam" id="NF040570">
    <property type="entry name" value="guided_TnpB"/>
    <property type="match status" value="1"/>
</dbReference>
<protein>
    <submittedName>
        <fullName evidence="11">RNA-guided endonuclease TnpB family protein</fullName>
    </submittedName>
</protein>
<dbReference type="Pfam" id="PF12323">
    <property type="entry name" value="HTH_OrfB_IS605"/>
    <property type="match status" value="1"/>
</dbReference>
<dbReference type="Pfam" id="PF07282">
    <property type="entry name" value="Cas12f1-like_TNB"/>
    <property type="match status" value="1"/>
</dbReference>
<evidence type="ECO:0000313" key="12">
    <source>
        <dbReference type="Proteomes" id="UP001271274"/>
    </source>
</evidence>
<evidence type="ECO:0000256" key="6">
    <source>
        <dbReference type="ARBA" id="ARBA00023172"/>
    </source>
</evidence>
<evidence type="ECO:0000259" key="10">
    <source>
        <dbReference type="Pfam" id="PF12323"/>
    </source>
</evidence>
<comment type="similarity">
    <text evidence="1">In the C-terminal section; belongs to the transposase 35 family.</text>
</comment>
<proteinExistence type="inferred from homology"/>
<keyword evidence="2" id="KW-0815">Transposition</keyword>
<feature type="domain" description="Transposase putative helix-turn-helix" evidence="10">
    <location>
        <begin position="6"/>
        <end position="47"/>
    </location>
</feature>
<feature type="domain" description="Cas12f1-like TNB" evidence="9">
    <location>
        <begin position="483"/>
        <end position="544"/>
    </location>
</feature>
<dbReference type="InterPro" id="IPR021027">
    <property type="entry name" value="Transposase_put_HTH"/>
</dbReference>
<evidence type="ECO:0000259" key="9">
    <source>
        <dbReference type="Pfam" id="PF07282"/>
    </source>
</evidence>
<comment type="caution">
    <text evidence="11">The sequence shown here is derived from an EMBL/GenBank/DDBJ whole genome shotgun (WGS) entry which is preliminary data.</text>
</comment>
<gene>
    <name evidence="11" type="ORF">PV662_23210</name>
</gene>
<evidence type="ECO:0000259" key="8">
    <source>
        <dbReference type="Pfam" id="PF01385"/>
    </source>
</evidence>
<keyword evidence="11" id="KW-0255">Endonuclease</keyword>
<name>A0ABU4NJZ1_9ACTN</name>
<keyword evidence="4" id="KW-0862">Zinc</keyword>
<keyword evidence="6" id="KW-0233">DNA recombination</keyword>
<keyword evidence="11" id="KW-0540">Nuclease</keyword>
<organism evidence="11 12">
    <name type="scientific">Streptomyces europaeiscabiei</name>
    <dbReference type="NCBI Taxonomy" id="146819"/>
    <lineage>
        <taxon>Bacteria</taxon>
        <taxon>Bacillati</taxon>
        <taxon>Actinomycetota</taxon>
        <taxon>Actinomycetes</taxon>
        <taxon>Kitasatosporales</taxon>
        <taxon>Streptomycetaceae</taxon>
        <taxon>Streptomyces</taxon>
    </lineage>
</organism>
<feature type="region of interest" description="Disordered" evidence="7">
    <location>
        <begin position="558"/>
        <end position="593"/>
    </location>
</feature>
<reference evidence="11 12" key="1">
    <citation type="journal article" date="2023" name="Microb. Genom.">
        <title>Mesoterricola silvestris gen. nov., sp. nov., Mesoterricola sediminis sp. nov., Geothrix oryzae sp. nov., Geothrix edaphica sp. nov., Geothrix rubra sp. nov., and Geothrix limicola sp. nov., six novel members of Acidobacteriota isolated from soils.</title>
        <authorList>
            <person name="Weisberg A.J."/>
            <person name="Pearce E."/>
            <person name="Kramer C.G."/>
            <person name="Chang J.H."/>
            <person name="Clarke C.R."/>
        </authorList>
    </citation>
    <scope>NUCLEOTIDE SEQUENCE [LARGE SCALE GENOMIC DNA]</scope>
    <source>
        <strain evidence="11 12">ID09-01A</strain>
    </source>
</reference>
<evidence type="ECO:0000313" key="11">
    <source>
        <dbReference type="EMBL" id="MDX3702629.1"/>
    </source>
</evidence>
<evidence type="ECO:0000256" key="3">
    <source>
        <dbReference type="ARBA" id="ARBA00022723"/>
    </source>
</evidence>
<dbReference type="GO" id="GO:0004519">
    <property type="term" value="F:endonuclease activity"/>
    <property type="evidence" value="ECO:0007669"/>
    <property type="project" value="UniProtKB-KW"/>
</dbReference>
<dbReference type="RefSeq" id="WP_240439528.1">
    <property type="nucleotide sequence ID" value="NZ_JARAYT010000009.1"/>
</dbReference>
<dbReference type="EMBL" id="JARAYU010000008">
    <property type="protein sequence ID" value="MDX3702629.1"/>
    <property type="molecule type" value="Genomic_DNA"/>
</dbReference>
<keyword evidence="3" id="KW-0479">Metal-binding</keyword>
<dbReference type="Proteomes" id="UP001271274">
    <property type="component" value="Unassembled WGS sequence"/>
</dbReference>
<evidence type="ECO:0000256" key="2">
    <source>
        <dbReference type="ARBA" id="ARBA00022578"/>
    </source>
</evidence>
<evidence type="ECO:0000256" key="1">
    <source>
        <dbReference type="ARBA" id="ARBA00008761"/>
    </source>
</evidence>
<dbReference type="InterPro" id="IPR001959">
    <property type="entry name" value="Transposase"/>
</dbReference>
<keyword evidence="5" id="KW-0238">DNA-binding</keyword>
<evidence type="ECO:0000256" key="4">
    <source>
        <dbReference type="ARBA" id="ARBA00022833"/>
    </source>
</evidence>
<dbReference type="Pfam" id="PF01385">
    <property type="entry name" value="OrfB_IS605"/>
    <property type="match status" value="1"/>
</dbReference>
<evidence type="ECO:0000256" key="7">
    <source>
        <dbReference type="SAM" id="MobiDB-lite"/>
    </source>
</evidence>
<accession>A0ABU4NJZ1</accession>
<sequence length="593" mass="65255">MPVTEVLRAYRFTLDPSDRERAALSRYSGACRWAYNYAVAKKTQAHRAWADRRTAYVEAGLTEAEAKERIKADGAELTDRIKVWDHHRKSLTLTVVGKPPPAAMRSPAGQEVLVRRLATARADAAGTSRERALLAEGRAMVNALKAQAFRAGFRTPTATDTSNLWRMERDLPKEEGGSPWWSEVNVYCFTSGFDRAQVAWKYWQDSLSGRHAGQRHGYPRFKKKGHAESFSLFHDVMRPIIRLEGYRRLVMPGLGSIRIHDSGKRLARLVDRGQAVIQSVTVSRGGHRWYASVLAKVQQDVPVLWEHVHDDGTRTPYLSRIQAEKASENGGRVEQIGRPTARQRAGGLVGVDLGSHHLATLSSPLDPADPSTAVVHLPRLLADSLARLSKAQRAMSRCQQGSGRWRKATARVSRAHQQVRVRRASFLHGLSKKLATGFTHVAIEDPDITALTTSTEGTRDKPRKNATAKARLNQHLLDAGLGSLRKKLAYKTAWYGSQLVVLDHGEPVTASCATCKERNPSSDPSCSKVHCPSCGAVVHRHVNSTASIVDAAHRKLKTVASDRGETQNARRAPGSPGARKAPGQGASKREDTG</sequence>
<feature type="domain" description="Probable transposase IS891/IS1136/IS1341" evidence="8">
    <location>
        <begin position="336"/>
        <end position="452"/>
    </location>
</feature>
<dbReference type="InterPro" id="IPR010095">
    <property type="entry name" value="Cas12f1-like_TNB"/>
</dbReference>
<evidence type="ECO:0000256" key="5">
    <source>
        <dbReference type="ARBA" id="ARBA00023125"/>
    </source>
</evidence>